<keyword evidence="3 5" id="KW-1133">Transmembrane helix</keyword>
<feature type="transmembrane region" description="Helical" evidence="5">
    <location>
        <begin position="184"/>
        <end position="204"/>
    </location>
</feature>
<keyword evidence="2 5" id="KW-0812">Transmembrane</keyword>
<dbReference type="InterPro" id="IPR003339">
    <property type="entry name" value="ABC/ECF_trnsptr_transmembrane"/>
</dbReference>
<organism evidence="6">
    <name type="scientific">Eiseniibacteriota bacterium</name>
    <dbReference type="NCBI Taxonomy" id="2212470"/>
    <lineage>
        <taxon>Bacteria</taxon>
        <taxon>Candidatus Eiseniibacteriota</taxon>
    </lineage>
</organism>
<evidence type="ECO:0008006" key="7">
    <source>
        <dbReference type="Google" id="ProtNLM"/>
    </source>
</evidence>
<evidence type="ECO:0000256" key="1">
    <source>
        <dbReference type="ARBA" id="ARBA00004141"/>
    </source>
</evidence>
<evidence type="ECO:0000256" key="4">
    <source>
        <dbReference type="ARBA" id="ARBA00023136"/>
    </source>
</evidence>
<feature type="non-terminal residue" evidence="6">
    <location>
        <position position="1"/>
    </location>
</feature>
<feature type="transmembrane region" description="Helical" evidence="5">
    <location>
        <begin position="22"/>
        <end position="41"/>
    </location>
</feature>
<evidence type="ECO:0000256" key="3">
    <source>
        <dbReference type="ARBA" id="ARBA00022989"/>
    </source>
</evidence>
<comment type="caution">
    <text evidence="6">The sequence shown here is derived from an EMBL/GenBank/DDBJ whole genome shotgun (WGS) entry which is preliminary data.</text>
</comment>
<evidence type="ECO:0000256" key="2">
    <source>
        <dbReference type="ARBA" id="ARBA00022692"/>
    </source>
</evidence>
<dbReference type="PANTHER" id="PTHR33514">
    <property type="entry name" value="PROTEIN ABCI12, CHLOROPLASTIC"/>
    <property type="match status" value="1"/>
</dbReference>
<evidence type="ECO:0000256" key="5">
    <source>
        <dbReference type="SAM" id="Phobius"/>
    </source>
</evidence>
<dbReference type="GO" id="GO:0005886">
    <property type="term" value="C:plasma membrane"/>
    <property type="evidence" value="ECO:0007669"/>
    <property type="project" value="TreeGrafter"/>
</dbReference>
<protein>
    <recommendedName>
        <fullName evidence="7">Energy-coupling factor transporter transmembrane protein EcfT</fullName>
    </recommendedName>
</protein>
<keyword evidence="4 5" id="KW-0472">Membrane</keyword>
<evidence type="ECO:0000313" key="6">
    <source>
        <dbReference type="EMBL" id="HER43345.1"/>
    </source>
</evidence>
<dbReference type="AlphaFoldDB" id="A0A7V2AU75"/>
<gene>
    <name evidence="6" type="ORF">ENO08_02660</name>
</gene>
<accession>A0A7V2AU75</accession>
<dbReference type="EMBL" id="DSEC01000190">
    <property type="protein sequence ID" value="HER43345.1"/>
    <property type="molecule type" value="Genomic_DNA"/>
</dbReference>
<name>A0A7V2AU75_UNCEI</name>
<dbReference type="Proteomes" id="UP000886069">
    <property type="component" value="Unassembled WGS sequence"/>
</dbReference>
<comment type="subcellular location">
    <subcellularLocation>
        <location evidence="1">Membrane</location>
        <topology evidence="1">Multi-pass membrane protein</topology>
    </subcellularLocation>
</comment>
<proteinExistence type="predicted"/>
<sequence length="206" mass="21596">LGIALLAAHACVKGGAARYLEVARRFVLFLLFILAAHIFLARGPAPLSARILSGLVQGLRVFDLLAAASLFLAVTDPVDLSDSFIDLLRRPGGGGRRIEEASLMLMIVFSFLPLVAEEAGRLRTAVGTRCGFGGGLVRRARSSVALLAALVVGIMRRAEELEISLAARGYSSGSPRGGRGARPGAWDAALLAVSIILFAAGLYAQL</sequence>
<dbReference type="PANTHER" id="PTHR33514:SF13">
    <property type="entry name" value="PROTEIN ABCI12, CHLOROPLASTIC"/>
    <property type="match status" value="1"/>
</dbReference>
<reference evidence="6" key="1">
    <citation type="journal article" date="2020" name="mSystems">
        <title>Genome- and Community-Level Interaction Insights into Carbon Utilization and Element Cycling Functions of Hydrothermarchaeota in Hydrothermal Sediment.</title>
        <authorList>
            <person name="Zhou Z."/>
            <person name="Liu Y."/>
            <person name="Xu W."/>
            <person name="Pan J."/>
            <person name="Luo Z.H."/>
            <person name="Li M."/>
        </authorList>
    </citation>
    <scope>NUCLEOTIDE SEQUENCE [LARGE SCALE GENOMIC DNA]</scope>
    <source>
        <strain evidence="6">SpSt-1233</strain>
    </source>
</reference>
<dbReference type="CDD" id="cd16914">
    <property type="entry name" value="EcfT"/>
    <property type="match status" value="1"/>
</dbReference>
<dbReference type="Pfam" id="PF02361">
    <property type="entry name" value="CbiQ"/>
    <property type="match status" value="1"/>
</dbReference>